<evidence type="ECO:0000313" key="1">
    <source>
        <dbReference type="EMBL" id="OJD28112.1"/>
    </source>
</evidence>
<name>A0A1J9QHZ1_9EURO</name>
<protein>
    <recommendedName>
        <fullName evidence="3">Retrotransposon gag domain-containing protein</fullName>
    </recommendedName>
</protein>
<keyword evidence="2" id="KW-1185">Reference proteome</keyword>
<dbReference type="EMBL" id="LGTZ01000034">
    <property type="protein sequence ID" value="OJD28112.1"/>
    <property type="molecule type" value="Genomic_DNA"/>
</dbReference>
<dbReference type="VEuPathDB" id="FungiDB:ACJ73_00482"/>
<reference evidence="1 2" key="1">
    <citation type="submission" date="2015-08" db="EMBL/GenBank/DDBJ databases">
        <title>Emmonsia species relationships and genome sequence.</title>
        <authorList>
            <person name="Cuomo C.A."/>
            <person name="Schwartz I.S."/>
            <person name="Kenyon C."/>
            <person name="De Hoog G.S."/>
            <person name="Govender N.P."/>
            <person name="Botha A."/>
            <person name="Moreno L."/>
            <person name="De Vries M."/>
            <person name="Munoz J.F."/>
            <person name="Stielow J.B."/>
        </authorList>
    </citation>
    <scope>NUCLEOTIDE SEQUENCE [LARGE SCALE GENOMIC DNA]</scope>
    <source>
        <strain evidence="1 2">EI222</strain>
    </source>
</reference>
<dbReference type="AlphaFoldDB" id="A0A1J9QHZ1"/>
<comment type="caution">
    <text evidence="1">The sequence shown here is derived from an EMBL/GenBank/DDBJ whole genome shotgun (WGS) entry which is preliminary data.</text>
</comment>
<accession>A0A1J9QHZ1</accession>
<evidence type="ECO:0008006" key="3">
    <source>
        <dbReference type="Google" id="ProtNLM"/>
    </source>
</evidence>
<evidence type="ECO:0000313" key="2">
    <source>
        <dbReference type="Proteomes" id="UP000242791"/>
    </source>
</evidence>
<organism evidence="1 2">
    <name type="scientific">Blastomyces percursus</name>
    <dbReference type="NCBI Taxonomy" id="1658174"/>
    <lineage>
        <taxon>Eukaryota</taxon>
        <taxon>Fungi</taxon>
        <taxon>Dikarya</taxon>
        <taxon>Ascomycota</taxon>
        <taxon>Pezizomycotina</taxon>
        <taxon>Eurotiomycetes</taxon>
        <taxon>Eurotiomycetidae</taxon>
        <taxon>Onygenales</taxon>
        <taxon>Ajellomycetaceae</taxon>
        <taxon>Blastomyces</taxon>
    </lineage>
</organism>
<proteinExistence type="predicted"/>
<gene>
    <name evidence="1" type="ORF">ACJ73_00482</name>
</gene>
<dbReference type="Proteomes" id="UP000242791">
    <property type="component" value="Unassembled WGS sequence"/>
</dbReference>
<dbReference type="OrthoDB" id="4346369at2759"/>
<sequence length="206" mass="23146">MPMPIPGAPGAPFFDGNNATAFVNRYEAMCTLHAVTGLDALAVFRSHCTMELQGYIDQLVLDCKTWDGVKKQLLAYFWCEDAHQQMYNQSYLHALCNKIHSGQESLVYCRQFRAVALPLIKKNELQQSLACIWFLQGLPQGVREKAFRAAGFDKINQSEWELLKVCNAVSETQRTKEDIARALAPEVFSRYAPPPASSPQESNPLC</sequence>